<dbReference type="Proteomes" id="UP000283569">
    <property type="component" value="Unassembled WGS sequence"/>
</dbReference>
<organism evidence="2 3">
    <name type="scientific">Gibberella intermedia</name>
    <name type="common">Bulb rot disease fungus</name>
    <name type="synonym">Fusarium proliferatum</name>
    <dbReference type="NCBI Taxonomy" id="948311"/>
    <lineage>
        <taxon>Eukaryota</taxon>
        <taxon>Fungi</taxon>
        <taxon>Dikarya</taxon>
        <taxon>Ascomycota</taxon>
        <taxon>Pezizomycotina</taxon>
        <taxon>Sordariomycetes</taxon>
        <taxon>Hypocreomycetidae</taxon>
        <taxon>Hypocreales</taxon>
        <taxon>Nectriaceae</taxon>
        <taxon>Fusarium</taxon>
        <taxon>Fusarium fujikuroi species complex</taxon>
    </lineage>
</organism>
<accession>A0A420T2M2</accession>
<comment type="caution">
    <text evidence="2">The sequence shown here is derived from an EMBL/GenBank/DDBJ whole genome shotgun (WGS) entry which is preliminary data.</text>
</comment>
<dbReference type="EMBL" id="MRDB01000030">
    <property type="protein sequence ID" value="RKL35777.1"/>
    <property type="molecule type" value="Genomic_DNA"/>
</dbReference>
<protein>
    <submittedName>
        <fullName evidence="2">Uncharacterized protein</fullName>
    </submittedName>
</protein>
<gene>
    <name evidence="2" type="ORF">BFJ72_g8477</name>
</gene>
<name>A0A420T2M2_GIBIN</name>
<evidence type="ECO:0000256" key="1">
    <source>
        <dbReference type="SAM" id="MobiDB-lite"/>
    </source>
</evidence>
<evidence type="ECO:0000313" key="2">
    <source>
        <dbReference type="EMBL" id="RKL35777.1"/>
    </source>
</evidence>
<feature type="region of interest" description="Disordered" evidence="1">
    <location>
        <begin position="151"/>
        <end position="171"/>
    </location>
</feature>
<proteinExistence type="predicted"/>
<sequence length="328" mass="36841">MANHAGPQNIGNPLYTLCVSPINVSPVLLPILNKHKYLPKVVYFWTDDDKEDFELKPVRLRFNLTPKETGLTVAGEYREVSLLQKHPSRPLAVVFQAMKAANPDWTCGHVDIIAQSDLLNHIYSWISGAQTSSFVIDASVVSDTLCITLSKDEKPSSGSQEDESPSPSPTTIGQHQILEYSFGGLNLLVTSPGHLVRFARSNKVCFARILQTGVGSRPDWPNVIPLLWFDGICTCVSGSVSDGVFKQGDQWYVTRKLRYWQSDEQTREHMQTMAWLLNYVRIITSWEMFSGSSSIHFKVSDGTKRLEFYAASRAQKLPTLFGGFWDYS</sequence>
<dbReference type="AlphaFoldDB" id="A0A420T2M2"/>
<reference evidence="2 3" key="1">
    <citation type="journal article" date="2018" name="Sci. Rep.">
        <title>Characterisation of pathogen-specific regions and novel effector candidates in Fusarium oxysporum f. sp. cepae.</title>
        <authorList>
            <person name="Armitage A.D."/>
            <person name="Taylor A."/>
            <person name="Sobczyk M.K."/>
            <person name="Baxter L."/>
            <person name="Greenfield B.P."/>
            <person name="Bates H.J."/>
            <person name="Wilson F."/>
            <person name="Jackson A.C."/>
            <person name="Ott S."/>
            <person name="Harrison R.J."/>
            <person name="Clarkson J.P."/>
        </authorList>
    </citation>
    <scope>NUCLEOTIDE SEQUENCE [LARGE SCALE GENOMIC DNA]</scope>
    <source>
        <strain evidence="2 3">Fp_A8</strain>
    </source>
</reference>
<evidence type="ECO:0000313" key="3">
    <source>
        <dbReference type="Proteomes" id="UP000283569"/>
    </source>
</evidence>